<name>A0A7G5GXL8_9BACT</name>
<reference evidence="2 3" key="1">
    <citation type="submission" date="2020-07" db="EMBL/GenBank/DDBJ databases">
        <title>Spirosoma foliorum sp. nov., isolated from the leaves on the Nejang mountain Korea, Republic of.</title>
        <authorList>
            <person name="Ho H."/>
            <person name="Lee Y.-J."/>
            <person name="Nurcahyanto D.-A."/>
            <person name="Kim S.-G."/>
        </authorList>
    </citation>
    <scope>NUCLEOTIDE SEQUENCE [LARGE SCALE GENOMIC DNA]</scope>
    <source>
        <strain evidence="2 3">PL0136</strain>
    </source>
</reference>
<dbReference type="Proteomes" id="UP000515369">
    <property type="component" value="Chromosome"/>
</dbReference>
<dbReference type="PANTHER" id="PTHR15020">
    <property type="entry name" value="FLAVIN REDUCTASE-RELATED"/>
    <property type="match status" value="1"/>
</dbReference>
<dbReference type="AlphaFoldDB" id="A0A7G5GXL8"/>
<evidence type="ECO:0000259" key="1">
    <source>
        <dbReference type="Pfam" id="PF13460"/>
    </source>
</evidence>
<evidence type="ECO:0000313" key="3">
    <source>
        <dbReference type="Proteomes" id="UP000515369"/>
    </source>
</evidence>
<dbReference type="EMBL" id="CP059732">
    <property type="protein sequence ID" value="QMW03610.1"/>
    <property type="molecule type" value="Genomic_DNA"/>
</dbReference>
<dbReference type="Gene3D" id="3.40.50.720">
    <property type="entry name" value="NAD(P)-binding Rossmann-like Domain"/>
    <property type="match status" value="1"/>
</dbReference>
<dbReference type="RefSeq" id="WP_182460867.1">
    <property type="nucleotide sequence ID" value="NZ_CP059732.1"/>
</dbReference>
<dbReference type="InterPro" id="IPR016040">
    <property type="entry name" value="NAD(P)-bd_dom"/>
</dbReference>
<dbReference type="Pfam" id="PF13460">
    <property type="entry name" value="NAD_binding_10"/>
    <property type="match status" value="1"/>
</dbReference>
<proteinExistence type="predicted"/>
<sequence>MTHVLILGAGGHVARHVIDRLVNTDSIRLTLYLRDTTRLNDLNTSRMNLIEGDILDSQKPRTAMQGQDLVYVNINGQEDLIAEQTVMAMQAAGVKRLVFIAALGIYDEVPGAFGRWNQRMIGPILERYKKAARLIEASDLVYTILRPTWYTDTDEIDYTLTQKGEPVTGTEIARKSVADLVVKLIENPRLHVNESLGMEKPGTKGDKPAFKN</sequence>
<dbReference type="InterPro" id="IPR036291">
    <property type="entry name" value="NAD(P)-bd_dom_sf"/>
</dbReference>
<feature type="domain" description="NAD(P)-binding" evidence="1">
    <location>
        <begin position="8"/>
        <end position="188"/>
    </location>
</feature>
<dbReference type="SUPFAM" id="SSF51735">
    <property type="entry name" value="NAD(P)-binding Rossmann-fold domains"/>
    <property type="match status" value="1"/>
</dbReference>
<organism evidence="2 3">
    <name type="scientific">Spirosoma foliorum</name>
    <dbReference type="NCBI Taxonomy" id="2710596"/>
    <lineage>
        <taxon>Bacteria</taxon>
        <taxon>Pseudomonadati</taxon>
        <taxon>Bacteroidota</taxon>
        <taxon>Cytophagia</taxon>
        <taxon>Cytophagales</taxon>
        <taxon>Cytophagaceae</taxon>
        <taxon>Spirosoma</taxon>
    </lineage>
</organism>
<keyword evidence="3" id="KW-1185">Reference proteome</keyword>
<accession>A0A7G5GXL8</accession>
<gene>
    <name evidence="2" type="ORF">H3H32_01175</name>
</gene>
<dbReference type="KEGG" id="sfol:H3H32_01175"/>
<protein>
    <submittedName>
        <fullName evidence="2">NAD(P)H-binding protein</fullName>
    </submittedName>
</protein>
<dbReference type="PANTHER" id="PTHR15020:SF50">
    <property type="entry name" value="UPF0659 PROTEIN YMR090W"/>
    <property type="match status" value="1"/>
</dbReference>
<evidence type="ECO:0000313" key="2">
    <source>
        <dbReference type="EMBL" id="QMW03610.1"/>
    </source>
</evidence>